<dbReference type="Proteomes" id="UP001163550">
    <property type="component" value="Chromosome"/>
</dbReference>
<keyword evidence="1" id="KW-1133">Transmembrane helix</keyword>
<protein>
    <recommendedName>
        <fullName evidence="4">Histidine kinase N-terminal 7TM region domain-containing protein</fullName>
    </recommendedName>
</protein>
<feature type="transmembrane region" description="Helical" evidence="1">
    <location>
        <begin position="76"/>
        <end position="100"/>
    </location>
</feature>
<dbReference type="RefSeq" id="WP_263993120.1">
    <property type="nucleotide sequence ID" value="NZ_CP087994.1"/>
</dbReference>
<feature type="transmembrane region" description="Helical" evidence="1">
    <location>
        <begin position="15"/>
        <end position="34"/>
    </location>
</feature>
<keyword evidence="1" id="KW-0812">Transmembrane</keyword>
<reference evidence="2" key="1">
    <citation type="submission" date="2021-11" db="EMBL/GenBank/DDBJ databases">
        <title>Isoprene-degrading acetogen.</title>
        <authorList>
            <person name="Yang Y."/>
            <person name="Jin H."/>
            <person name="Yan J."/>
        </authorList>
    </citation>
    <scope>NUCLEOTIDE SEQUENCE</scope>
    <source>
        <strain evidence="2">Berkeley</strain>
    </source>
</reference>
<organism evidence="2 3">
    <name type="scientific">Acetobacterium wieringae</name>
    <dbReference type="NCBI Taxonomy" id="52694"/>
    <lineage>
        <taxon>Bacteria</taxon>
        <taxon>Bacillati</taxon>
        <taxon>Bacillota</taxon>
        <taxon>Clostridia</taxon>
        <taxon>Eubacteriales</taxon>
        <taxon>Eubacteriaceae</taxon>
        <taxon>Acetobacterium</taxon>
    </lineage>
</organism>
<name>A0ABY6HIR2_9FIRM</name>
<proteinExistence type="predicted"/>
<feature type="transmembrane region" description="Helical" evidence="1">
    <location>
        <begin position="146"/>
        <end position="165"/>
    </location>
</feature>
<keyword evidence="1" id="KW-0472">Membrane</keyword>
<feature type="transmembrane region" description="Helical" evidence="1">
    <location>
        <begin position="46"/>
        <end position="64"/>
    </location>
</feature>
<feature type="transmembrane region" description="Helical" evidence="1">
    <location>
        <begin position="185"/>
        <end position="204"/>
    </location>
</feature>
<accession>A0ABY6HIR2</accession>
<evidence type="ECO:0008006" key="4">
    <source>
        <dbReference type="Google" id="ProtNLM"/>
    </source>
</evidence>
<gene>
    <name evidence="2" type="ORF">LNN31_08200</name>
</gene>
<sequence length="223" mass="26185">MIMLYLSWNIKKRRLISFDFQIDLLLFLVLPYIIIETSSMSKNLHFQGILQVFFLCVATYILFMKSKDLFNSVFQYVLYYSIFIWIYAFISTMILLSVIYNILNDVDVMNFLDRDPGNNWYFLLTGFAILVYCINGVFIKQREFEITKVALTIVAAIFGVLAAFSDIIRPFKLPFLSDQIIDSELIIRLTIPYLSGTLVALAIINYREFRYKQIITIMNNDKK</sequence>
<dbReference type="EMBL" id="CP087994">
    <property type="protein sequence ID" value="UYO64390.1"/>
    <property type="molecule type" value="Genomic_DNA"/>
</dbReference>
<evidence type="ECO:0000313" key="3">
    <source>
        <dbReference type="Proteomes" id="UP001163550"/>
    </source>
</evidence>
<evidence type="ECO:0000256" key="1">
    <source>
        <dbReference type="SAM" id="Phobius"/>
    </source>
</evidence>
<evidence type="ECO:0000313" key="2">
    <source>
        <dbReference type="EMBL" id="UYO64390.1"/>
    </source>
</evidence>
<feature type="transmembrane region" description="Helical" evidence="1">
    <location>
        <begin position="120"/>
        <end position="139"/>
    </location>
</feature>
<keyword evidence="3" id="KW-1185">Reference proteome</keyword>